<proteinExistence type="inferred from homology"/>
<dbReference type="Pfam" id="PF01648">
    <property type="entry name" value="ACPS"/>
    <property type="match status" value="1"/>
</dbReference>
<dbReference type="EC" id="2.7.8.7" evidence="8"/>
<dbReference type="InterPro" id="IPR002582">
    <property type="entry name" value="ACPS"/>
</dbReference>
<evidence type="ECO:0000256" key="6">
    <source>
        <dbReference type="ARBA" id="ARBA00023098"/>
    </source>
</evidence>
<keyword evidence="5 8" id="KW-0460">Magnesium</keyword>
<organism evidence="10 11">
    <name type="scientific">Gemelliphila palaticanis</name>
    <dbReference type="NCBI Taxonomy" id="81950"/>
    <lineage>
        <taxon>Bacteria</taxon>
        <taxon>Bacillati</taxon>
        <taxon>Bacillota</taxon>
        <taxon>Bacilli</taxon>
        <taxon>Bacillales</taxon>
        <taxon>Gemellaceae</taxon>
        <taxon>Gemelliphila</taxon>
    </lineage>
</organism>
<keyword evidence="1 8" id="KW-0444">Lipid biosynthesis</keyword>
<evidence type="ECO:0000313" key="10">
    <source>
        <dbReference type="EMBL" id="NYS47947.1"/>
    </source>
</evidence>
<dbReference type="HAMAP" id="MF_00101">
    <property type="entry name" value="AcpS"/>
    <property type="match status" value="1"/>
</dbReference>
<comment type="caution">
    <text evidence="10">The sequence shown here is derived from an EMBL/GenBank/DDBJ whole genome shotgun (WGS) entry which is preliminary data.</text>
</comment>
<dbReference type="SUPFAM" id="SSF56214">
    <property type="entry name" value="4'-phosphopantetheinyl transferase"/>
    <property type="match status" value="1"/>
</dbReference>
<dbReference type="InterPro" id="IPR008278">
    <property type="entry name" value="4-PPantetheinyl_Trfase_dom"/>
</dbReference>
<evidence type="ECO:0000313" key="11">
    <source>
        <dbReference type="Proteomes" id="UP000531840"/>
    </source>
</evidence>
<keyword evidence="11" id="KW-1185">Reference proteome</keyword>
<dbReference type="EMBL" id="JACBYF010000019">
    <property type="protein sequence ID" value="NYS47947.1"/>
    <property type="molecule type" value="Genomic_DNA"/>
</dbReference>
<name>A0ABX2T0N5_9BACL</name>
<comment type="catalytic activity">
    <reaction evidence="8">
        <text>apo-[ACP] + CoA = holo-[ACP] + adenosine 3',5'-bisphosphate + H(+)</text>
        <dbReference type="Rhea" id="RHEA:12068"/>
        <dbReference type="Rhea" id="RHEA-COMP:9685"/>
        <dbReference type="Rhea" id="RHEA-COMP:9690"/>
        <dbReference type="ChEBI" id="CHEBI:15378"/>
        <dbReference type="ChEBI" id="CHEBI:29999"/>
        <dbReference type="ChEBI" id="CHEBI:57287"/>
        <dbReference type="ChEBI" id="CHEBI:58343"/>
        <dbReference type="ChEBI" id="CHEBI:64479"/>
        <dbReference type="EC" id="2.7.8.7"/>
    </reaction>
</comment>
<keyword evidence="6 8" id="KW-0443">Lipid metabolism</keyword>
<keyword evidence="4 8" id="KW-0276">Fatty acid metabolism</keyword>
<feature type="binding site" evidence="8">
    <location>
        <position position="58"/>
    </location>
    <ligand>
        <name>Mg(2+)</name>
        <dbReference type="ChEBI" id="CHEBI:18420"/>
    </ligand>
</feature>
<dbReference type="GO" id="GO:0008897">
    <property type="term" value="F:holo-[acyl-carrier-protein] synthase activity"/>
    <property type="evidence" value="ECO:0007669"/>
    <property type="project" value="UniProtKB-EC"/>
</dbReference>
<dbReference type="InterPro" id="IPR004568">
    <property type="entry name" value="Ppantetheine-prot_Trfase_dom"/>
</dbReference>
<evidence type="ECO:0000256" key="3">
    <source>
        <dbReference type="ARBA" id="ARBA00022723"/>
    </source>
</evidence>
<dbReference type="InterPro" id="IPR037143">
    <property type="entry name" value="4-PPantetheinyl_Trfase_dom_sf"/>
</dbReference>
<sequence length="123" mass="14221">MIYGIGCDIEDIDRFYSYLSKENYLKKIYTDSELSSFYNIKNERRKAEFLASRYAVKEAMSKALGTGISKNFSFKDVEVLKDDLGKPYIVYKDFICHVTISHTKTTALAFVVLESKENNSDKR</sequence>
<keyword evidence="2 8" id="KW-0808">Transferase</keyword>
<dbReference type="NCBIfam" id="TIGR00556">
    <property type="entry name" value="pantethn_trn"/>
    <property type="match status" value="1"/>
</dbReference>
<evidence type="ECO:0000256" key="7">
    <source>
        <dbReference type="ARBA" id="ARBA00023160"/>
    </source>
</evidence>
<dbReference type="Proteomes" id="UP000531840">
    <property type="component" value="Unassembled WGS sequence"/>
</dbReference>
<evidence type="ECO:0000256" key="2">
    <source>
        <dbReference type="ARBA" id="ARBA00022679"/>
    </source>
</evidence>
<reference evidence="10 11" key="1">
    <citation type="submission" date="2020-07" db="EMBL/GenBank/DDBJ databases">
        <title>MOT database genomes.</title>
        <authorList>
            <person name="Joseph S."/>
            <person name="Aduse-Opoku J."/>
            <person name="Hashim A."/>
            <person name="Wade W."/>
            <person name="Curtis M."/>
        </authorList>
    </citation>
    <scope>NUCLEOTIDE SEQUENCE [LARGE SCALE GENOMIC DNA]</scope>
    <source>
        <strain evidence="10 11">CIP 106318</strain>
    </source>
</reference>
<comment type="similarity">
    <text evidence="8">Belongs to the P-Pant transferase superfamily. AcpS family.</text>
</comment>
<feature type="domain" description="4'-phosphopantetheinyl transferase" evidence="9">
    <location>
        <begin position="4"/>
        <end position="94"/>
    </location>
</feature>
<evidence type="ECO:0000256" key="8">
    <source>
        <dbReference type="HAMAP-Rule" id="MF_00101"/>
    </source>
</evidence>
<keyword evidence="3 8" id="KW-0479">Metal-binding</keyword>
<protein>
    <recommendedName>
        <fullName evidence="8">Holo-[acyl-carrier-protein] synthase</fullName>
        <shortName evidence="8">Holo-ACP synthase</shortName>
        <ecNumber evidence="8">2.7.8.7</ecNumber>
    </recommendedName>
    <alternativeName>
        <fullName evidence="8">4'-phosphopantetheinyl transferase AcpS</fullName>
    </alternativeName>
</protein>
<keyword evidence="7 8" id="KW-0275">Fatty acid biosynthesis</keyword>
<evidence type="ECO:0000256" key="4">
    <source>
        <dbReference type="ARBA" id="ARBA00022832"/>
    </source>
</evidence>
<dbReference type="RefSeq" id="WP_179941730.1">
    <property type="nucleotide sequence ID" value="NZ_JACBYF010000019.1"/>
</dbReference>
<feature type="binding site" evidence="8">
    <location>
        <position position="8"/>
    </location>
    <ligand>
        <name>Mg(2+)</name>
        <dbReference type="ChEBI" id="CHEBI:18420"/>
    </ligand>
</feature>
<comment type="function">
    <text evidence="8">Transfers the 4'-phosphopantetheine moiety from coenzyme A to a Ser of acyl-carrier-protein.</text>
</comment>
<accession>A0ABX2T0N5</accession>
<dbReference type="Gene3D" id="3.90.470.20">
    <property type="entry name" value="4'-phosphopantetheinyl transferase domain"/>
    <property type="match status" value="1"/>
</dbReference>
<keyword evidence="8" id="KW-0963">Cytoplasm</keyword>
<dbReference type="NCBIfam" id="TIGR00516">
    <property type="entry name" value="acpS"/>
    <property type="match status" value="1"/>
</dbReference>
<comment type="cofactor">
    <cofactor evidence="8">
        <name>Mg(2+)</name>
        <dbReference type="ChEBI" id="CHEBI:18420"/>
    </cofactor>
</comment>
<evidence type="ECO:0000259" key="9">
    <source>
        <dbReference type="Pfam" id="PF01648"/>
    </source>
</evidence>
<evidence type="ECO:0000256" key="1">
    <source>
        <dbReference type="ARBA" id="ARBA00022516"/>
    </source>
</evidence>
<comment type="subcellular location">
    <subcellularLocation>
        <location evidence="8">Cytoplasm</location>
    </subcellularLocation>
</comment>
<evidence type="ECO:0000256" key="5">
    <source>
        <dbReference type="ARBA" id="ARBA00022842"/>
    </source>
</evidence>
<gene>
    <name evidence="8 10" type="primary">acpS</name>
    <name evidence="10" type="ORF">HZY85_07160</name>
</gene>